<dbReference type="PANTHER" id="PTHR18964:SF149">
    <property type="entry name" value="BIFUNCTIONAL UDP-N-ACETYLGLUCOSAMINE 2-EPIMERASE_N-ACETYLMANNOSAMINE KINASE"/>
    <property type="match status" value="1"/>
</dbReference>
<keyword evidence="4" id="KW-1185">Reference proteome</keyword>
<dbReference type="InterPro" id="IPR036390">
    <property type="entry name" value="WH_DNA-bd_sf"/>
</dbReference>
<dbReference type="Proteomes" id="UP000436181">
    <property type="component" value="Unassembled WGS sequence"/>
</dbReference>
<dbReference type="Pfam" id="PF13412">
    <property type="entry name" value="HTH_24"/>
    <property type="match status" value="1"/>
</dbReference>
<accession>A0ABQ6VI84</accession>
<dbReference type="SUPFAM" id="SSF53067">
    <property type="entry name" value="Actin-like ATPase domain"/>
    <property type="match status" value="1"/>
</dbReference>
<dbReference type="Gene3D" id="1.10.10.10">
    <property type="entry name" value="Winged helix-like DNA-binding domain superfamily/Winged helix DNA-binding domain"/>
    <property type="match status" value="1"/>
</dbReference>
<dbReference type="InterPro" id="IPR000600">
    <property type="entry name" value="ROK"/>
</dbReference>
<comment type="caution">
    <text evidence="3">The sequence shown here is derived from an EMBL/GenBank/DDBJ whole genome shotgun (WGS) entry which is preliminary data.</text>
</comment>
<evidence type="ECO:0000313" key="4">
    <source>
        <dbReference type="Proteomes" id="UP000436181"/>
    </source>
</evidence>
<comment type="similarity">
    <text evidence="1">Belongs to the ROK (NagC/XylR) family.</text>
</comment>
<evidence type="ECO:0000256" key="2">
    <source>
        <dbReference type="SAM" id="MobiDB-lite"/>
    </source>
</evidence>
<gene>
    <name evidence="3" type="ORF">F8377_08560</name>
</gene>
<evidence type="ECO:0000256" key="1">
    <source>
        <dbReference type="ARBA" id="ARBA00006479"/>
    </source>
</evidence>
<name>A0ABQ6VI84_9CORY</name>
<organism evidence="3 4">
    <name type="scientific">Corynebacterium zhongnanshanii</name>
    <dbReference type="NCBI Taxonomy" id="2768834"/>
    <lineage>
        <taxon>Bacteria</taxon>
        <taxon>Bacillati</taxon>
        <taxon>Actinomycetota</taxon>
        <taxon>Actinomycetes</taxon>
        <taxon>Mycobacteriales</taxon>
        <taxon>Corynebacteriaceae</taxon>
        <taxon>Corynebacterium</taxon>
    </lineage>
</organism>
<dbReference type="InterPro" id="IPR043129">
    <property type="entry name" value="ATPase_NBD"/>
</dbReference>
<dbReference type="InterPro" id="IPR036388">
    <property type="entry name" value="WH-like_DNA-bd_sf"/>
</dbReference>
<sequence length="438" mass="46387">MSSRPAPSINTVHFALPTDAAGLCLQQVRAHPGITRTELQRSLHLSQPTIHRLVTRLTDEGILSATTTATNSTGRPSSSLTVDGRTHLATGAHIGLRRTQLVLTDIAGRTLAHDSFPLFLDATPPHEALPFALGRLSHLVKGHLGHAAPAGAEAQAAAGTGAAERTAAGPARQAQLRSIGLAFSTDVLANGVLESPIPAWDGIHLPTEVQRALHDLPSALPLDHTLPISLGTGVSALAGMELAFRDPTVSPTQSSSILYVYSREVLSYSWIIHGGIHRPRVGHQSALISALLAQSRLAVSDASASDDNQGEQTSTSGRQDPLSVGRLLDVAAEMGHPAASLEELVHAARTNAEVAELLDERTDLLGKLIDIAAQVTDPDEVVLAGETFSADPERTRRLAQWLNRNASERILKAHPAHPHATLDAVKMVALHPLWQSPV</sequence>
<dbReference type="Gene3D" id="3.30.420.40">
    <property type="match status" value="2"/>
</dbReference>
<dbReference type="PANTHER" id="PTHR18964">
    <property type="entry name" value="ROK (REPRESSOR, ORF, KINASE) FAMILY"/>
    <property type="match status" value="1"/>
</dbReference>
<proteinExistence type="inferred from homology"/>
<evidence type="ECO:0000313" key="3">
    <source>
        <dbReference type="EMBL" id="KAB3519946.1"/>
    </source>
</evidence>
<reference evidence="3 4" key="1">
    <citation type="submission" date="2019-10" db="EMBL/GenBank/DDBJ databases">
        <title>Corynebacterium sp novel species isolated from the respiratory tract of Marmot.</title>
        <authorList>
            <person name="Zhang G."/>
        </authorList>
    </citation>
    <scope>NUCLEOTIDE SEQUENCE [LARGE SCALE GENOMIC DNA]</scope>
    <source>
        <strain evidence="3 4">336</strain>
    </source>
</reference>
<feature type="compositionally biased region" description="Polar residues" evidence="2">
    <location>
        <begin position="302"/>
        <end position="318"/>
    </location>
</feature>
<feature type="region of interest" description="Disordered" evidence="2">
    <location>
        <begin position="302"/>
        <end position="322"/>
    </location>
</feature>
<dbReference type="RefSeq" id="WP_151844705.1">
    <property type="nucleotide sequence ID" value="NZ_WBZJ01000003.1"/>
</dbReference>
<dbReference type="SUPFAM" id="SSF46785">
    <property type="entry name" value="Winged helix' DNA-binding domain"/>
    <property type="match status" value="1"/>
</dbReference>
<protein>
    <submittedName>
        <fullName evidence="3">ROK family transcriptional regulator</fullName>
    </submittedName>
</protein>
<dbReference type="EMBL" id="WBZJ01000003">
    <property type="protein sequence ID" value="KAB3519946.1"/>
    <property type="molecule type" value="Genomic_DNA"/>
</dbReference>